<feature type="signal peptide" evidence="1">
    <location>
        <begin position="1"/>
        <end position="26"/>
    </location>
</feature>
<feature type="chain" id="PRO_5003837360" description="Nucleotide-diphospho-sugar transferase domain-containing protein" evidence="1">
    <location>
        <begin position="27"/>
        <end position="552"/>
    </location>
</feature>
<evidence type="ECO:0000313" key="4">
    <source>
        <dbReference type="Proteomes" id="UP000266841"/>
    </source>
</evidence>
<accession>K0RWG6</accession>
<proteinExistence type="predicted"/>
<feature type="domain" description="Nucleotide-diphospho-sugar transferase" evidence="2">
    <location>
        <begin position="206"/>
        <end position="361"/>
    </location>
</feature>
<sequence length="552" mass="62187">MALATDRRRRIAALVSLVLVSHLVSNQLSRYAAGPSTITITRRSLRSLSLALVDPKTTAARSPRPLESNDYDSRKFAVPRLRTVDDRVGTSMSCTKRRAAASYIDYCSRPGSQCKPQPDFPGRIIYMSMGSADYIDMLEYFVQSLFGFGIAEDSVGIVCIDDGCNDHFTERYPRAVIVKVDDDVIRDLECWNWKRIRQRCRVSLGKGLAILQQLREGNAVYFVDADVFFFQHPYESLSVSNPNLDLYVHSDGMQGKGANFGGILAYPSQFTLALFEHIDMTFRKTFEWDQKIFNDWLMEGKNALDRDFVCGDPFDYEYLDVMTHSQTNFCRSILLDVDLTDIDAKTVHATCVEGSSTKRYSLLSIWGSPVKDYYTSKKTVGVEGFQGRTREEWSGVAGSKEAVDSWMRPLAYIALVTQRAIRLDVPVDTMGRNFFHHSQPYRIVSADNLSNLNISVVEPAYWERALTTDGRVPVVKTLNDFDAGRPMTIAELVANINAPGSDTDEITFSLDELMAFNTNWVNFPTYPRSFACAHVGETPEPPCLKVCDGDHF</sequence>
<keyword evidence="4" id="KW-1185">Reference proteome</keyword>
<dbReference type="InterPro" id="IPR005069">
    <property type="entry name" value="Nucl-diP-sugar_transferase"/>
</dbReference>
<evidence type="ECO:0000259" key="2">
    <source>
        <dbReference type="Pfam" id="PF03407"/>
    </source>
</evidence>
<gene>
    <name evidence="3" type="ORF">THAOC_21770</name>
</gene>
<dbReference type="Proteomes" id="UP000266841">
    <property type="component" value="Unassembled WGS sequence"/>
</dbReference>
<evidence type="ECO:0000256" key="1">
    <source>
        <dbReference type="SAM" id="SignalP"/>
    </source>
</evidence>
<evidence type="ECO:0000313" key="3">
    <source>
        <dbReference type="EMBL" id="EJK58128.1"/>
    </source>
</evidence>
<reference evidence="3 4" key="1">
    <citation type="journal article" date="2012" name="Genome Biol.">
        <title>Genome and low-iron response of an oceanic diatom adapted to chronic iron limitation.</title>
        <authorList>
            <person name="Lommer M."/>
            <person name="Specht M."/>
            <person name="Roy A.S."/>
            <person name="Kraemer L."/>
            <person name="Andreson R."/>
            <person name="Gutowska M.A."/>
            <person name="Wolf J."/>
            <person name="Bergner S.V."/>
            <person name="Schilhabel M.B."/>
            <person name="Klostermeier U.C."/>
            <person name="Beiko R.G."/>
            <person name="Rosenstiel P."/>
            <person name="Hippler M."/>
            <person name="Laroche J."/>
        </authorList>
    </citation>
    <scope>NUCLEOTIDE SEQUENCE [LARGE SCALE GENOMIC DNA]</scope>
    <source>
        <strain evidence="3 4">CCMP1005</strain>
    </source>
</reference>
<comment type="caution">
    <text evidence="3">The sequence shown here is derived from an EMBL/GenBank/DDBJ whole genome shotgun (WGS) entry which is preliminary data.</text>
</comment>
<name>K0RWG6_THAOC</name>
<protein>
    <recommendedName>
        <fullName evidence="2">Nucleotide-diphospho-sugar transferase domain-containing protein</fullName>
    </recommendedName>
</protein>
<dbReference type="Pfam" id="PF03407">
    <property type="entry name" value="Nucleotid_trans"/>
    <property type="match status" value="1"/>
</dbReference>
<keyword evidence="1" id="KW-0732">Signal</keyword>
<dbReference type="AlphaFoldDB" id="K0RWG6"/>
<organism evidence="3 4">
    <name type="scientific">Thalassiosira oceanica</name>
    <name type="common">Marine diatom</name>
    <dbReference type="NCBI Taxonomy" id="159749"/>
    <lineage>
        <taxon>Eukaryota</taxon>
        <taxon>Sar</taxon>
        <taxon>Stramenopiles</taxon>
        <taxon>Ochrophyta</taxon>
        <taxon>Bacillariophyta</taxon>
        <taxon>Coscinodiscophyceae</taxon>
        <taxon>Thalassiosirophycidae</taxon>
        <taxon>Thalassiosirales</taxon>
        <taxon>Thalassiosiraceae</taxon>
        <taxon>Thalassiosira</taxon>
    </lineage>
</organism>
<dbReference type="EMBL" id="AGNL01026126">
    <property type="protein sequence ID" value="EJK58128.1"/>
    <property type="molecule type" value="Genomic_DNA"/>
</dbReference>